<dbReference type="EMBL" id="PZQS01000005">
    <property type="protein sequence ID" value="PVD30390.1"/>
    <property type="molecule type" value="Genomic_DNA"/>
</dbReference>
<evidence type="ECO:0000313" key="1">
    <source>
        <dbReference type="EMBL" id="PVD30390.1"/>
    </source>
</evidence>
<reference evidence="1 2" key="1">
    <citation type="submission" date="2018-04" db="EMBL/GenBank/DDBJ databases">
        <title>The genome of golden apple snail Pomacea canaliculata provides insight into stress tolerance and invasive adaptation.</title>
        <authorList>
            <person name="Liu C."/>
            <person name="Liu B."/>
            <person name="Ren Y."/>
            <person name="Zhang Y."/>
            <person name="Wang H."/>
            <person name="Li S."/>
            <person name="Jiang F."/>
            <person name="Yin L."/>
            <person name="Zhang G."/>
            <person name="Qian W."/>
            <person name="Fan W."/>
        </authorList>
    </citation>
    <scope>NUCLEOTIDE SEQUENCE [LARGE SCALE GENOMIC DNA]</scope>
    <source>
        <strain evidence="1">SZHN2017</strain>
        <tissue evidence="1">Muscle</tissue>
    </source>
</reference>
<proteinExistence type="predicted"/>
<dbReference type="AlphaFoldDB" id="A0A2T7PAE2"/>
<comment type="caution">
    <text evidence="1">The sequence shown here is derived from an EMBL/GenBank/DDBJ whole genome shotgun (WGS) entry which is preliminary data.</text>
</comment>
<gene>
    <name evidence="1" type="ORF">C0Q70_09656</name>
</gene>
<keyword evidence="2" id="KW-1185">Reference proteome</keyword>
<accession>A0A2T7PAE2</accession>
<dbReference type="Proteomes" id="UP000245119">
    <property type="component" value="Linkage Group LG5"/>
</dbReference>
<name>A0A2T7PAE2_POMCA</name>
<protein>
    <submittedName>
        <fullName evidence="1">Uncharacterized protein</fullName>
    </submittedName>
</protein>
<evidence type="ECO:0000313" key="2">
    <source>
        <dbReference type="Proteomes" id="UP000245119"/>
    </source>
</evidence>
<sequence length="125" mass="14039">MTDHARIKPRMSAKVARACVCGEVRRKKPLPFDFEKGRKRYDGVPYHERKTEQVDSCKAEGTNLDADHSKTLRLTPSEVKERKRNAVYMRTDAGHNPVGMFLACLLSGGLRIDNTVNTKHNATAA</sequence>
<organism evidence="1 2">
    <name type="scientific">Pomacea canaliculata</name>
    <name type="common">Golden apple snail</name>
    <dbReference type="NCBI Taxonomy" id="400727"/>
    <lineage>
        <taxon>Eukaryota</taxon>
        <taxon>Metazoa</taxon>
        <taxon>Spiralia</taxon>
        <taxon>Lophotrochozoa</taxon>
        <taxon>Mollusca</taxon>
        <taxon>Gastropoda</taxon>
        <taxon>Caenogastropoda</taxon>
        <taxon>Architaenioglossa</taxon>
        <taxon>Ampullarioidea</taxon>
        <taxon>Ampullariidae</taxon>
        <taxon>Pomacea</taxon>
    </lineage>
</organism>